<evidence type="ECO:0000313" key="9">
    <source>
        <dbReference type="EMBL" id="KAJ5112220.1"/>
    </source>
</evidence>
<feature type="transmembrane region" description="Helical" evidence="7">
    <location>
        <begin position="296"/>
        <end position="313"/>
    </location>
</feature>
<evidence type="ECO:0000313" key="10">
    <source>
        <dbReference type="Proteomes" id="UP001149074"/>
    </source>
</evidence>
<comment type="similarity">
    <text evidence="2">Belongs to the major facilitator superfamily. TCR/Tet family.</text>
</comment>
<evidence type="ECO:0000256" key="3">
    <source>
        <dbReference type="ARBA" id="ARBA00022692"/>
    </source>
</evidence>
<feature type="region of interest" description="Disordered" evidence="6">
    <location>
        <begin position="595"/>
        <end position="619"/>
    </location>
</feature>
<feature type="transmembrane region" description="Helical" evidence="7">
    <location>
        <begin position="374"/>
        <end position="393"/>
    </location>
</feature>
<dbReference type="PRINTS" id="PR01036">
    <property type="entry name" value="TCRTETB"/>
</dbReference>
<reference evidence="9" key="2">
    <citation type="journal article" date="2023" name="IMA Fungus">
        <title>Comparative genomic study of the Penicillium genus elucidates a diverse pangenome and 15 lateral gene transfer events.</title>
        <authorList>
            <person name="Petersen C."/>
            <person name="Sorensen T."/>
            <person name="Nielsen M.R."/>
            <person name="Sondergaard T.E."/>
            <person name="Sorensen J.L."/>
            <person name="Fitzpatrick D.A."/>
            <person name="Frisvad J.C."/>
            <person name="Nielsen K.L."/>
        </authorList>
    </citation>
    <scope>NUCLEOTIDE SEQUENCE</scope>
    <source>
        <strain evidence="9">IBT 30761</strain>
    </source>
</reference>
<dbReference type="SUPFAM" id="SSF103473">
    <property type="entry name" value="MFS general substrate transporter"/>
    <property type="match status" value="1"/>
</dbReference>
<dbReference type="InterPro" id="IPR020846">
    <property type="entry name" value="MFS_dom"/>
</dbReference>
<keyword evidence="5 7" id="KW-0472">Membrane</keyword>
<gene>
    <name evidence="9" type="ORF">N7532_000265</name>
</gene>
<feature type="compositionally biased region" description="Polar residues" evidence="6">
    <location>
        <begin position="571"/>
        <end position="580"/>
    </location>
</feature>
<dbReference type="FunFam" id="1.20.1720.10:FF:000012">
    <property type="entry name" value="MFS toxin efflux pump (AflT)"/>
    <property type="match status" value="1"/>
</dbReference>
<dbReference type="EMBL" id="JAPQKI010000001">
    <property type="protein sequence ID" value="KAJ5112220.1"/>
    <property type="molecule type" value="Genomic_DNA"/>
</dbReference>
<feature type="transmembrane region" description="Helical" evidence="7">
    <location>
        <begin position="265"/>
        <end position="284"/>
    </location>
</feature>
<feature type="transmembrane region" description="Helical" evidence="7">
    <location>
        <begin position="426"/>
        <end position="447"/>
    </location>
</feature>
<reference evidence="9" key="1">
    <citation type="submission" date="2022-11" db="EMBL/GenBank/DDBJ databases">
        <authorList>
            <person name="Petersen C."/>
        </authorList>
    </citation>
    <scope>NUCLEOTIDE SEQUENCE</scope>
    <source>
        <strain evidence="9">IBT 30761</strain>
    </source>
</reference>
<dbReference type="CDD" id="cd17502">
    <property type="entry name" value="MFS_Azr1_MDR_like"/>
    <property type="match status" value="1"/>
</dbReference>
<dbReference type="InterPro" id="IPR036259">
    <property type="entry name" value="MFS_trans_sf"/>
</dbReference>
<dbReference type="Pfam" id="PF07690">
    <property type="entry name" value="MFS_1"/>
    <property type="match status" value="1"/>
</dbReference>
<evidence type="ECO:0000256" key="5">
    <source>
        <dbReference type="ARBA" id="ARBA00023136"/>
    </source>
</evidence>
<dbReference type="FunFam" id="1.20.1250.20:FF:000196">
    <property type="entry name" value="MFS toxin efflux pump (AflT)"/>
    <property type="match status" value="1"/>
</dbReference>
<feature type="transmembrane region" description="Helical" evidence="7">
    <location>
        <begin position="224"/>
        <end position="244"/>
    </location>
</feature>
<feature type="transmembrane region" description="Helical" evidence="7">
    <location>
        <begin position="459"/>
        <end position="480"/>
    </location>
</feature>
<evidence type="ECO:0000256" key="4">
    <source>
        <dbReference type="ARBA" id="ARBA00022989"/>
    </source>
</evidence>
<organism evidence="9 10">
    <name type="scientific">Penicillium argentinense</name>
    <dbReference type="NCBI Taxonomy" id="1131581"/>
    <lineage>
        <taxon>Eukaryota</taxon>
        <taxon>Fungi</taxon>
        <taxon>Dikarya</taxon>
        <taxon>Ascomycota</taxon>
        <taxon>Pezizomycotina</taxon>
        <taxon>Eurotiomycetes</taxon>
        <taxon>Eurotiomycetidae</taxon>
        <taxon>Eurotiales</taxon>
        <taxon>Aspergillaceae</taxon>
        <taxon>Penicillium</taxon>
    </lineage>
</organism>
<feature type="region of interest" description="Disordered" evidence="6">
    <location>
        <begin position="562"/>
        <end position="581"/>
    </location>
</feature>
<evidence type="ECO:0000256" key="2">
    <source>
        <dbReference type="ARBA" id="ARBA00007520"/>
    </source>
</evidence>
<evidence type="ECO:0000259" key="8">
    <source>
        <dbReference type="PROSITE" id="PS50850"/>
    </source>
</evidence>
<dbReference type="OrthoDB" id="10021397at2759"/>
<feature type="transmembrane region" description="Helical" evidence="7">
    <location>
        <begin position="400"/>
        <end position="420"/>
    </location>
</feature>
<keyword evidence="4 7" id="KW-1133">Transmembrane helix</keyword>
<feature type="transmembrane region" description="Helical" evidence="7">
    <location>
        <begin position="161"/>
        <end position="186"/>
    </location>
</feature>
<keyword evidence="3 7" id="KW-0812">Transmembrane</keyword>
<dbReference type="GO" id="GO:0022857">
    <property type="term" value="F:transmembrane transporter activity"/>
    <property type="evidence" value="ECO:0007669"/>
    <property type="project" value="InterPro"/>
</dbReference>
<evidence type="ECO:0000256" key="6">
    <source>
        <dbReference type="SAM" id="MobiDB-lite"/>
    </source>
</evidence>
<comment type="caution">
    <text evidence="9">The sequence shown here is derived from an EMBL/GenBank/DDBJ whole genome shotgun (WGS) entry which is preliminary data.</text>
</comment>
<feature type="transmembrane region" description="Helical" evidence="7">
    <location>
        <begin position="68"/>
        <end position="94"/>
    </location>
</feature>
<proteinExistence type="inferred from homology"/>
<feature type="transmembrane region" description="Helical" evidence="7">
    <location>
        <begin position="106"/>
        <end position="124"/>
    </location>
</feature>
<feature type="transmembrane region" description="Helical" evidence="7">
    <location>
        <begin position="193"/>
        <end position="212"/>
    </location>
</feature>
<dbReference type="RefSeq" id="XP_056479993.1">
    <property type="nucleotide sequence ID" value="XM_056612769.1"/>
</dbReference>
<evidence type="ECO:0000256" key="1">
    <source>
        <dbReference type="ARBA" id="ARBA00004141"/>
    </source>
</evidence>
<keyword evidence="10" id="KW-1185">Reference proteome</keyword>
<dbReference type="GO" id="GO:0005886">
    <property type="term" value="C:plasma membrane"/>
    <property type="evidence" value="ECO:0007669"/>
    <property type="project" value="TreeGrafter"/>
</dbReference>
<sequence length="619" mass="66666">MARLVESDTMHTFLDPPEEEDLELQHMDSHRHFEPLDYDTKPILAEDALDPTPTERGKSTEEVSYLKLVPLTIALCLAMLCLSLDGTILATAIPKITNAFNSLDDVGWYGSAYLFTNCTVQLLFGKLYTFYSAKWVFLCGLAIFEIGSLICALAPNSVSLIIGRAIAGLGAAGLFSGAIIIIANTVPLRIRPVYIGILSSMHAVASVAGPILGGAFTDKLTWRWCFWINLPLGAVTAIAILTLMPTRTANVQHLPWKEQIQHFDLPGTLTMIPSIICLLLALQWGGSTYPWKSGRIIALMVLFVVLFIAFLGIQYWQKDRATVPVRLMKNRSVFGAAWFACCISAPMFVVAYYLPIWFQAIKGVTATQSGIDNLPSLIGIVIFAIIAGGLASVIGYYTPLVLISSVLTSIAAGLLTTLNVDSGMPQWFGYQVLLAAGVGFGCQNVMLVSQVAVHSDDMAIATSILTFVQTLAGTVFLSVAESVFQNSLMTNLLSSLSKSNAALVLEGGATGFRNTVPKSLLPPIMFAYNDAVMQTFYVAVATGSISILGPIFMEWLSIKEQPETPAEKQETPSPQIQQSEAALARRRTIRMSSIGMGGPHGGRLSTLGAAPAPGNGGWV</sequence>
<dbReference type="PANTHER" id="PTHR23501:SF199">
    <property type="entry name" value="MFS EFFLUX TRANSPORTER INPD-RELATED"/>
    <property type="match status" value="1"/>
</dbReference>
<dbReference type="Proteomes" id="UP001149074">
    <property type="component" value="Unassembled WGS sequence"/>
</dbReference>
<feature type="transmembrane region" description="Helical" evidence="7">
    <location>
        <begin position="136"/>
        <end position="155"/>
    </location>
</feature>
<dbReference type="InterPro" id="IPR011701">
    <property type="entry name" value="MFS"/>
</dbReference>
<dbReference type="AlphaFoldDB" id="A0A9W9G5V1"/>
<feature type="transmembrane region" description="Helical" evidence="7">
    <location>
        <begin position="531"/>
        <end position="552"/>
    </location>
</feature>
<dbReference type="PROSITE" id="PS50850">
    <property type="entry name" value="MFS"/>
    <property type="match status" value="1"/>
</dbReference>
<comment type="subcellular location">
    <subcellularLocation>
        <location evidence="1">Membrane</location>
        <topology evidence="1">Multi-pass membrane protein</topology>
    </subcellularLocation>
</comment>
<dbReference type="GeneID" id="81351748"/>
<feature type="transmembrane region" description="Helical" evidence="7">
    <location>
        <begin position="333"/>
        <end position="354"/>
    </location>
</feature>
<name>A0A9W9G5V1_9EURO</name>
<dbReference type="PANTHER" id="PTHR23501">
    <property type="entry name" value="MAJOR FACILITATOR SUPERFAMILY"/>
    <property type="match status" value="1"/>
</dbReference>
<evidence type="ECO:0000256" key="7">
    <source>
        <dbReference type="SAM" id="Phobius"/>
    </source>
</evidence>
<accession>A0A9W9G5V1</accession>
<dbReference type="Gene3D" id="1.20.1250.20">
    <property type="entry name" value="MFS general substrate transporter like domains"/>
    <property type="match status" value="2"/>
</dbReference>
<protein>
    <submittedName>
        <fullName evidence="9">MFS transporter</fullName>
    </submittedName>
</protein>
<feature type="domain" description="Major facilitator superfamily (MFS) profile" evidence="8">
    <location>
        <begin position="71"/>
        <end position="561"/>
    </location>
</feature>